<gene>
    <name evidence="1" type="ORF">HBH26_03280</name>
</gene>
<comment type="caution">
    <text evidence="1">The sequence shown here is derived from an EMBL/GenBank/DDBJ whole genome shotgun (WGS) entry which is preliminary data.</text>
</comment>
<evidence type="ECO:0000313" key="1">
    <source>
        <dbReference type="EMBL" id="NJR77638.1"/>
    </source>
</evidence>
<dbReference type="Proteomes" id="UP000732399">
    <property type="component" value="Unassembled WGS sequence"/>
</dbReference>
<proteinExistence type="predicted"/>
<evidence type="ECO:0000313" key="2">
    <source>
        <dbReference type="Proteomes" id="UP000732399"/>
    </source>
</evidence>
<evidence type="ECO:0008006" key="3">
    <source>
        <dbReference type="Google" id="ProtNLM"/>
    </source>
</evidence>
<accession>A0ABX1CI32</accession>
<dbReference type="RefSeq" id="WP_168133178.1">
    <property type="nucleotide sequence ID" value="NZ_JAAVJH010000002.1"/>
</dbReference>
<dbReference type="EMBL" id="JAAVJH010000002">
    <property type="protein sequence ID" value="NJR77638.1"/>
    <property type="molecule type" value="Genomic_DNA"/>
</dbReference>
<organism evidence="1 2">
    <name type="scientific">Sphingomonas corticis</name>
    <dbReference type="NCBI Taxonomy" id="2722791"/>
    <lineage>
        <taxon>Bacteria</taxon>
        <taxon>Pseudomonadati</taxon>
        <taxon>Pseudomonadota</taxon>
        <taxon>Alphaproteobacteria</taxon>
        <taxon>Sphingomonadales</taxon>
        <taxon>Sphingomonadaceae</taxon>
        <taxon>Sphingomonas</taxon>
    </lineage>
</organism>
<sequence length="131" mass="14665">MDGNFTFAVEPDRDLIRTRMAGFFDDDAFVRYVAARAAAFRQLRCGANQHLWLVDLREMKIQSQEMVTAFSTILSDPAYRSKRLGFVVATSLARMQLRRALGDRCGNGVQLFVDANEAEAWVLTGSLRAAA</sequence>
<reference evidence="1 2" key="1">
    <citation type="submission" date="2020-03" db="EMBL/GenBank/DDBJ databases">
        <authorList>
            <person name="Wang L."/>
            <person name="He N."/>
            <person name="Li Y."/>
            <person name="Fang Y."/>
            <person name="Zhang F."/>
        </authorList>
    </citation>
    <scope>NUCLEOTIDE SEQUENCE [LARGE SCALE GENOMIC DNA]</scope>
    <source>
        <strain evidence="1 2">36D10-4-7</strain>
    </source>
</reference>
<protein>
    <recommendedName>
        <fullName evidence="3">STAS/SEC14 domain-containing protein</fullName>
    </recommendedName>
</protein>
<keyword evidence="2" id="KW-1185">Reference proteome</keyword>
<name>A0ABX1CI32_9SPHN</name>